<dbReference type="CDD" id="cd00136">
    <property type="entry name" value="PDZ_canonical"/>
    <property type="match status" value="1"/>
</dbReference>
<evidence type="ECO:0000313" key="3">
    <source>
        <dbReference type="Proteomes" id="UP001515480"/>
    </source>
</evidence>
<reference evidence="2 3" key="1">
    <citation type="journal article" date="2024" name="Science">
        <title>Giant polyketide synthase enzymes in the biosynthesis of giant marine polyether toxins.</title>
        <authorList>
            <person name="Fallon T.R."/>
            <person name="Shende V.V."/>
            <person name="Wierzbicki I.H."/>
            <person name="Pendleton A.L."/>
            <person name="Watervoot N.F."/>
            <person name="Auber R.P."/>
            <person name="Gonzalez D.J."/>
            <person name="Wisecaver J.H."/>
            <person name="Moore B.S."/>
        </authorList>
    </citation>
    <scope>NUCLEOTIDE SEQUENCE [LARGE SCALE GENOMIC DNA]</scope>
    <source>
        <strain evidence="2 3">12B1</strain>
    </source>
</reference>
<gene>
    <name evidence="2" type="ORF">AB1Y20_012633</name>
</gene>
<accession>A0AB34ILD0</accession>
<dbReference type="InterPro" id="IPR036034">
    <property type="entry name" value="PDZ_sf"/>
</dbReference>
<protein>
    <recommendedName>
        <fullName evidence="1">PDZ domain-containing protein</fullName>
    </recommendedName>
</protein>
<organism evidence="2 3">
    <name type="scientific">Prymnesium parvum</name>
    <name type="common">Toxic golden alga</name>
    <dbReference type="NCBI Taxonomy" id="97485"/>
    <lineage>
        <taxon>Eukaryota</taxon>
        <taxon>Haptista</taxon>
        <taxon>Haptophyta</taxon>
        <taxon>Prymnesiophyceae</taxon>
        <taxon>Prymnesiales</taxon>
        <taxon>Prymnesiaceae</taxon>
        <taxon>Prymnesium</taxon>
    </lineage>
</organism>
<dbReference type="Proteomes" id="UP001515480">
    <property type="component" value="Unassembled WGS sequence"/>
</dbReference>
<keyword evidence="3" id="KW-1185">Reference proteome</keyword>
<dbReference type="SMART" id="SM00228">
    <property type="entry name" value="PDZ"/>
    <property type="match status" value="1"/>
</dbReference>
<comment type="caution">
    <text evidence="2">The sequence shown here is derived from an EMBL/GenBank/DDBJ whole genome shotgun (WGS) entry which is preliminary data.</text>
</comment>
<dbReference type="SUPFAM" id="SSF50156">
    <property type="entry name" value="PDZ domain-like"/>
    <property type="match status" value="1"/>
</dbReference>
<evidence type="ECO:0000259" key="1">
    <source>
        <dbReference type="PROSITE" id="PS50106"/>
    </source>
</evidence>
<dbReference type="Gene3D" id="2.30.42.10">
    <property type="match status" value="1"/>
</dbReference>
<name>A0AB34ILD0_PRYPA</name>
<evidence type="ECO:0000313" key="2">
    <source>
        <dbReference type="EMBL" id="KAL1499952.1"/>
    </source>
</evidence>
<feature type="domain" description="PDZ" evidence="1">
    <location>
        <begin position="23"/>
        <end position="98"/>
    </location>
</feature>
<dbReference type="InterPro" id="IPR001478">
    <property type="entry name" value="PDZ"/>
</dbReference>
<dbReference type="AlphaFoldDB" id="A0AB34ILD0"/>
<dbReference type="EMBL" id="JBGBPQ010000024">
    <property type="protein sequence ID" value="KAL1499952.1"/>
    <property type="molecule type" value="Genomic_DNA"/>
</dbReference>
<proteinExistence type="predicted"/>
<sequence>MVVLVKEDQRSVISHIDMSESDMVTVVLEPGQRLGISLFAVSGGLKVAGLSESGIAHSFLSVGDFILSVNGKAVLTEKAANKLLSTPGHLALEVKRASRDGHHTARSCNPLRVIQIGACNGRVSATGNAI</sequence>
<dbReference type="PROSITE" id="PS50106">
    <property type="entry name" value="PDZ"/>
    <property type="match status" value="1"/>
</dbReference>